<dbReference type="AlphaFoldDB" id="A0A166DUK1"/>
<sequence length="231" mass="25787">MYLKNGGGFFSKTSQDIFLFFYYKTIGVLCTLRIPNQLLATVPASDSEHLGSQEFVLEHTVPKLDGRCKHVLPEGEYAAFNSFENGCGGQILAFDHYDYPPDSDDPRVVSSRLDGKNLGLQHRLEFDTPHIVDETMALAFWGTLPGCRNASLLGSVHDLYIRDFQGDVHTAFVVLDSRTRATSSKWVTFDATIPDNHGSKTTPLSPTILAVDLQYGKVYCQHRTGLYAIQY</sequence>
<organism evidence="1 2">
    <name type="scientific">Sistotremastrum suecicum HHB10207 ss-3</name>
    <dbReference type="NCBI Taxonomy" id="1314776"/>
    <lineage>
        <taxon>Eukaryota</taxon>
        <taxon>Fungi</taxon>
        <taxon>Dikarya</taxon>
        <taxon>Basidiomycota</taxon>
        <taxon>Agaricomycotina</taxon>
        <taxon>Agaricomycetes</taxon>
        <taxon>Sistotremastrales</taxon>
        <taxon>Sistotremastraceae</taxon>
        <taxon>Sistotremastrum</taxon>
    </lineage>
</organism>
<proteinExistence type="predicted"/>
<evidence type="ECO:0000313" key="1">
    <source>
        <dbReference type="EMBL" id="KZT38908.1"/>
    </source>
</evidence>
<name>A0A166DUK1_9AGAM</name>
<evidence type="ECO:0000313" key="2">
    <source>
        <dbReference type="Proteomes" id="UP000076798"/>
    </source>
</evidence>
<protein>
    <submittedName>
        <fullName evidence="1">Uncharacterized protein</fullName>
    </submittedName>
</protein>
<accession>A0A166DUK1</accession>
<dbReference type="Proteomes" id="UP000076798">
    <property type="component" value="Unassembled WGS sequence"/>
</dbReference>
<keyword evidence="2" id="KW-1185">Reference proteome</keyword>
<gene>
    <name evidence="1" type="ORF">SISSUDRAFT_708269</name>
</gene>
<reference evidence="1 2" key="1">
    <citation type="journal article" date="2016" name="Mol. Biol. Evol.">
        <title>Comparative Genomics of Early-Diverging Mushroom-Forming Fungi Provides Insights into the Origins of Lignocellulose Decay Capabilities.</title>
        <authorList>
            <person name="Nagy L.G."/>
            <person name="Riley R."/>
            <person name="Tritt A."/>
            <person name="Adam C."/>
            <person name="Daum C."/>
            <person name="Floudas D."/>
            <person name="Sun H."/>
            <person name="Yadav J.S."/>
            <person name="Pangilinan J."/>
            <person name="Larsson K.H."/>
            <person name="Matsuura K."/>
            <person name="Barry K."/>
            <person name="Labutti K."/>
            <person name="Kuo R."/>
            <person name="Ohm R.A."/>
            <person name="Bhattacharya S.S."/>
            <person name="Shirouzu T."/>
            <person name="Yoshinaga Y."/>
            <person name="Martin F.M."/>
            <person name="Grigoriev I.V."/>
            <person name="Hibbett D.S."/>
        </authorList>
    </citation>
    <scope>NUCLEOTIDE SEQUENCE [LARGE SCALE GENOMIC DNA]</scope>
    <source>
        <strain evidence="1 2">HHB10207 ss-3</strain>
    </source>
</reference>
<dbReference type="EMBL" id="KV428055">
    <property type="protein sequence ID" value="KZT38908.1"/>
    <property type="molecule type" value="Genomic_DNA"/>
</dbReference>